<dbReference type="PANTHER" id="PTHR43861:SF2">
    <property type="entry name" value="CARBOXY-S-ADENOSYL-L-METHIONINE SYNTHASE"/>
    <property type="match status" value="1"/>
</dbReference>
<dbReference type="OrthoDB" id="9779941at2"/>
<dbReference type="RefSeq" id="WP_088919546.1">
    <property type="nucleotide sequence ID" value="NZ_CP018632.1"/>
</dbReference>
<dbReference type="HAMAP" id="MF_01589">
    <property type="entry name" value="Cx_SAM_synthase"/>
    <property type="match status" value="1"/>
</dbReference>
<evidence type="ECO:0000256" key="2">
    <source>
        <dbReference type="ARBA" id="ARBA00022691"/>
    </source>
</evidence>
<dbReference type="InterPro" id="IPR029063">
    <property type="entry name" value="SAM-dependent_MTases_sf"/>
</dbReference>
<feature type="binding site" evidence="3 4">
    <location>
        <position position="46"/>
    </location>
    <ligand>
        <name>S-adenosyl-L-methionine</name>
        <dbReference type="ChEBI" id="CHEBI:59789"/>
    </ligand>
</feature>
<comment type="catalytic activity">
    <reaction evidence="3">
        <text>prephenate + S-adenosyl-L-methionine = carboxy-S-adenosyl-L-methionine + 3-phenylpyruvate + H2O</text>
        <dbReference type="Rhea" id="RHEA:51692"/>
        <dbReference type="ChEBI" id="CHEBI:15377"/>
        <dbReference type="ChEBI" id="CHEBI:18005"/>
        <dbReference type="ChEBI" id="CHEBI:29934"/>
        <dbReference type="ChEBI" id="CHEBI:59789"/>
        <dbReference type="ChEBI" id="CHEBI:134278"/>
    </reaction>
</comment>
<feature type="domain" description="Methyltransferase type 11" evidence="5">
    <location>
        <begin position="92"/>
        <end position="183"/>
    </location>
</feature>
<keyword evidence="7" id="KW-1185">Reference proteome</keyword>
<feature type="binding site" evidence="3">
    <location>
        <position position="220"/>
    </location>
    <ligand>
        <name>S-adenosyl-L-methionine</name>
        <dbReference type="ChEBI" id="CHEBI:59789"/>
    </ligand>
</feature>
<feature type="binding site" evidence="3 4">
    <location>
        <begin position="71"/>
        <end position="73"/>
    </location>
    <ligand>
        <name>S-adenosyl-L-methionine</name>
        <dbReference type="ChEBI" id="CHEBI:59789"/>
    </ligand>
</feature>
<dbReference type="GO" id="GO:1904047">
    <property type="term" value="F:S-adenosyl-L-methionine binding"/>
    <property type="evidence" value="ECO:0007669"/>
    <property type="project" value="UniProtKB-UniRule"/>
</dbReference>
<comment type="function">
    <text evidence="3">Catalyzes the conversion of S-adenosyl-L-methionine (SAM) to carboxy-S-adenosyl-L-methionine (Cx-SAM).</text>
</comment>
<organism evidence="6 7">
    <name type="scientific">Granulosicoccus antarcticus IMCC3135</name>
    <dbReference type="NCBI Taxonomy" id="1192854"/>
    <lineage>
        <taxon>Bacteria</taxon>
        <taxon>Pseudomonadati</taxon>
        <taxon>Pseudomonadota</taxon>
        <taxon>Gammaproteobacteria</taxon>
        <taxon>Chromatiales</taxon>
        <taxon>Granulosicoccaceae</taxon>
        <taxon>Granulosicoccus</taxon>
    </lineage>
</organism>
<comment type="caution">
    <text evidence="3">Lacks conserved residue(s) required for the propagation of feature annotation.</text>
</comment>
<comment type="similarity">
    <text evidence="3">Belongs to the class I-like SAM-binding methyltransferase superfamily. Cx-SAM synthase family.</text>
</comment>
<dbReference type="Proteomes" id="UP000250079">
    <property type="component" value="Chromosome"/>
</dbReference>
<dbReference type="InterPro" id="IPR005271">
    <property type="entry name" value="CmoA"/>
</dbReference>
<dbReference type="GO" id="GO:0002098">
    <property type="term" value="P:tRNA wobble uridine modification"/>
    <property type="evidence" value="ECO:0007669"/>
    <property type="project" value="InterPro"/>
</dbReference>
<dbReference type="GO" id="GO:0016743">
    <property type="term" value="F:carboxyl- or carbamoyltransferase activity"/>
    <property type="evidence" value="ECO:0007669"/>
    <property type="project" value="UniProtKB-UniRule"/>
</dbReference>
<sequence length="265" mass="28950">MSNSDSAAGVRDSLFAAPLGDIEGFRFNQSVVDVFPDMLRRSVPGYESIIAQSALLASRYVQPNSHLYDLGSSLGATSIAMRDALMKKEAASSIGCQIHAIDNAGAMIAASRQLIELHDGQKTAQTQQAVPIVLHEANLEEHPLTDASVVAMNFTLQFVNPDARSDLMQKIATALRPGGVLILSEKVRFDDAIVNDMHIDMYHAFKSRNGYSDLEISQKRTALENVLVPDTLEQHRDRLLGSGFAHCTVWFQCFNFASLIAIKGS</sequence>
<gene>
    <name evidence="3 6" type="primary">cmoA</name>
    <name evidence="6" type="ORF">IMCC3135_22265</name>
</gene>
<evidence type="ECO:0000259" key="5">
    <source>
        <dbReference type="Pfam" id="PF08241"/>
    </source>
</evidence>
<dbReference type="EC" id="2.1.3.-" evidence="3"/>
<name>A0A2Z2NTC6_9GAMM</name>
<dbReference type="PIRSF" id="PIRSF006325">
    <property type="entry name" value="MeTrfase_bac"/>
    <property type="match status" value="1"/>
</dbReference>
<reference evidence="6 7" key="1">
    <citation type="submission" date="2016-12" db="EMBL/GenBank/DDBJ databases">
        <authorList>
            <person name="Song W.-J."/>
            <person name="Kurnit D.M."/>
        </authorList>
    </citation>
    <scope>NUCLEOTIDE SEQUENCE [LARGE SCALE GENOMIC DNA]</scope>
    <source>
        <strain evidence="6 7">IMCC3135</strain>
    </source>
</reference>
<feature type="binding site" evidence="3 4">
    <location>
        <begin position="102"/>
        <end position="103"/>
    </location>
    <ligand>
        <name>S-adenosyl-L-methionine</name>
        <dbReference type="ChEBI" id="CHEBI:59789"/>
    </ligand>
</feature>
<accession>A0A2Z2NTC6</accession>
<dbReference type="SUPFAM" id="SSF53335">
    <property type="entry name" value="S-adenosyl-L-methionine-dependent methyltransferases"/>
    <property type="match status" value="1"/>
</dbReference>
<feature type="binding site" evidence="3 4">
    <location>
        <position position="153"/>
    </location>
    <ligand>
        <name>S-adenosyl-L-methionine</name>
        <dbReference type="ChEBI" id="CHEBI:59789"/>
    </ligand>
</feature>
<protein>
    <recommendedName>
        <fullName evidence="3">Carboxy-S-adenosyl-L-methionine synthase</fullName>
        <shortName evidence="3">Cx-SAM synthase</shortName>
        <ecNumber evidence="3">2.1.3.-</ecNumber>
    </recommendedName>
</protein>
<evidence type="ECO:0000313" key="6">
    <source>
        <dbReference type="EMBL" id="ASJ74523.1"/>
    </source>
</evidence>
<evidence type="ECO:0000256" key="1">
    <source>
        <dbReference type="ARBA" id="ARBA00022679"/>
    </source>
</evidence>
<dbReference type="AlphaFoldDB" id="A0A2Z2NTC6"/>
<evidence type="ECO:0000256" key="4">
    <source>
        <dbReference type="PIRSR" id="PIRSR006325-1"/>
    </source>
</evidence>
<dbReference type="Pfam" id="PF08241">
    <property type="entry name" value="Methyltransf_11"/>
    <property type="match status" value="1"/>
</dbReference>
<evidence type="ECO:0000313" key="7">
    <source>
        <dbReference type="Proteomes" id="UP000250079"/>
    </source>
</evidence>
<comment type="subunit">
    <text evidence="3">Homodimer.</text>
</comment>
<dbReference type="NCBIfam" id="TIGR00740">
    <property type="entry name" value="carboxy-S-adenosyl-L-methionine synthase CmoA"/>
    <property type="match status" value="1"/>
</dbReference>
<dbReference type="Gene3D" id="3.40.50.150">
    <property type="entry name" value="Vaccinia Virus protein VP39"/>
    <property type="match status" value="1"/>
</dbReference>
<proteinExistence type="inferred from homology"/>
<keyword evidence="2 3" id="KW-0949">S-adenosyl-L-methionine</keyword>
<dbReference type="PANTHER" id="PTHR43861">
    <property type="entry name" value="TRANS-ACONITATE 2-METHYLTRANSFERASE-RELATED"/>
    <property type="match status" value="1"/>
</dbReference>
<dbReference type="KEGG" id="gai:IMCC3135_22265"/>
<keyword evidence="1 3" id="KW-0808">Transferase</keyword>
<dbReference type="GO" id="GO:0008757">
    <property type="term" value="F:S-adenosylmethionine-dependent methyltransferase activity"/>
    <property type="evidence" value="ECO:0007669"/>
    <property type="project" value="InterPro"/>
</dbReference>
<dbReference type="CDD" id="cd02440">
    <property type="entry name" value="AdoMet_MTases"/>
    <property type="match status" value="1"/>
</dbReference>
<evidence type="ECO:0000256" key="3">
    <source>
        <dbReference type="HAMAP-Rule" id="MF_01589"/>
    </source>
</evidence>
<dbReference type="InterPro" id="IPR013216">
    <property type="entry name" value="Methyltransf_11"/>
</dbReference>
<dbReference type="EMBL" id="CP018632">
    <property type="protein sequence ID" value="ASJ74523.1"/>
    <property type="molecule type" value="Genomic_DNA"/>
</dbReference>